<dbReference type="PANTHER" id="PTHR31594:SF14">
    <property type="entry name" value="FIBRONECTIN TYPE-III DOMAIN-CONTAINING PROTEIN"/>
    <property type="match status" value="1"/>
</dbReference>
<name>A0ABD1JAR8_9TELE</name>
<dbReference type="Proteomes" id="UP001591681">
    <property type="component" value="Unassembled WGS sequence"/>
</dbReference>
<dbReference type="AlphaFoldDB" id="A0ABD1JAR8"/>
<keyword evidence="6" id="KW-1185">Reference proteome</keyword>
<feature type="coiled-coil region" evidence="1">
    <location>
        <begin position="232"/>
        <end position="259"/>
    </location>
</feature>
<dbReference type="InterPro" id="IPR048997">
    <property type="entry name" value="Stonustoxin-like_helical"/>
</dbReference>
<evidence type="ECO:0000259" key="4">
    <source>
        <dbReference type="Pfam" id="PF21109"/>
    </source>
</evidence>
<evidence type="ECO:0000256" key="2">
    <source>
        <dbReference type="SAM" id="MobiDB-lite"/>
    </source>
</evidence>
<feature type="region of interest" description="Disordered" evidence="2">
    <location>
        <begin position="386"/>
        <end position="454"/>
    </location>
</feature>
<proteinExistence type="predicted"/>
<protein>
    <recommendedName>
        <fullName evidence="7">SNTX thioredoxin-like domain-containing protein</fullName>
    </recommendedName>
</protein>
<organism evidence="5 6">
    <name type="scientific">Coilia grayii</name>
    <name type="common">Gray's grenadier anchovy</name>
    <dbReference type="NCBI Taxonomy" id="363190"/>
    <lineage>
        <taxon>Eukaryota</taxon>
        <taxon>Metazoa</taxon>
        <taxon>Chordata</taxon>
        <taxon>Craniata</taxon>
        <taxon>Vertebrata</taxon>
        <taxon>Euteleostomi</taxon>
        <taxon>Actinopterygii</taxon>
        <taxon>Neopterygii</taxon>
        <taxon>Teleostei</taxon>
        <taxon>Clupei</taxon>
        <taxon>Clupeiformes</taxon>
        <taxon>Clupeoidei</taxon>
        <taxon>Engraulidae</taxon>
        <taxon>Coilinae</taxon>
        <taxon>Coilia</taxon>
    </lineage>
</organism>
<dbReference type="Pfam" id="PF21109">
    <property type="entry name" value="Stonustoxin_helical"/>
    <property type="match status" value="1"/>
</dbReference>
<dbReference type="PANTHER" id="PTHR31594">
    <property type="entry name" value="AIG1-TYPE G DOMAIN-CONTAINING PROTEIN"/>
    <property type="match status" value="1"/>
</dbReference>
<dbReference type="InterPro" id="IPR052090">
    <property type="entry name" value="Cytolytic_pore-forming_toxin"/>
</dbReference>
<keyword evidence="1" id="KW-0175">Coiled coil</keyword>
<feature type="compositionally biased region" description="Polar residues" evidence="2">
    <location>
        <begin position="412"/>
        <end position="445"/>
    </location>
</feature>
<feature type="domain" description="SNTX thioredoxin-like" evidence="3">
    <location>
        <begin position="421"/>
        <end position="508"/>
    </location>
</feature>
<feature type="domain" description="Stonustoxin-like helical" evidence="4">
    <location>
        <begin position="235"/>
        <end position="328"/>
    </location>
</feature>
<accession>A0ABD1JAR8</accession>
<dbReference type="InterPro" id="IPR040581">
    <property type="entry name" value="Thioredoxin_11"/>
</dbReference>
<evidence type="ECO:0000259" key="3">
    <source>
        <dbReference type="Pfam" id="PF18078"/>
    </source>
</evidence>
<reference evidence="5 6" key="1">
    <citation type="submission" date="2024-09" db="EMBL/GenBank/DDBJ databases">
        <title>A chromosome-level genome assembly of Gray's grenadier anchovy, Coilia grayii.</title>
        <authorList>
            <person name="Fu Z."/>
        </authorList>
    </citation>
    <scope>NUCLEOTIDE SEQUENCE [LARGE SCALE GENOMIC DNA]</scope>
    <source>
        <strain evidence="5">G4</strain>
        <tissue evidence="5">Muscle</tissue>
    </source>
</reference>
<evidence type="ECO:0000313" key="5">
    <source>
        <dbReference type="EMBL" id="KAL2084277.1"/>
    </source>
</evidence>
<dbReference type="Pfam" id="PF18078">
    <property type="entry name" value="Thioredoxin_11"/>
    <property type="match status" value="1"/>
</dbReference>
<sequence>MQRNTVVCPLPYTKFECSASESLSEKMSLLDVSASLKASFFCGLVEVGGSAKFLNQKTSSTHQCSVTLKYHVTTEFRELIMSELETPKPEDIDKTDATHIVSQVTYGAHALMEFQESASEETRKRDIQQKLSTMVHMIPVIGINGDGSLNMNEDDKTKVQNFRCHFFGDFQTKTLPMTFQEAVAVCKELPYLLGEKGEKAVPVTVWLYPLSKLTNTEGKLKRMLSDMLVEKFQRAMDDLHQAEIRANDLLEKSKAIKAEDIVGKLESFQSSLQVFIPEFLRKMADLIPAIRGGDVVDKALRDLLDSQNASGFSRAEMRHWLDGKDTEIHVLTSHIKKLQCDIKPQGSELDCFLMDPDVFDAYVFSFTSLSYLEPYLQKISQAVENLQPLTPNPNPNPNPELQHLTPNPIPNPNLQHLTPNPNPNLQHLTPNLQHLTPNPNLQSRCSSSAEQDEEEAAWYHRPDVKRALRSSVDVFNSIVLENKKAISFIPDPKNPGASVRWYHDAALEDPHVTEAPQDSQGKG</sequence>
<evidence type="ECO:0000256" key="1">
    <source>
        <dbReference type="SAM" id="Coils"/>
    </source>
</evidence>
<evidence type="ECO:0008006" key="7">
    <source>
        <dbReference type="Google" id="ProtNLM"/>
    </source>
</evidence>
<evidence type="ECO:0000313" key="6">
    <source>
        <dbReference type="Proteomes" id="UP001591681"/>
    </source>
</evidence>
<gene>
    <name evidence="5" type="ORF">ACEWY4_019795</name>
</gene>
<dbReference type="EMBL" id="JBHFQA010000017">
    <property type="protein sequence ID" value="KAL2084277.1"/>
    <property type="molecule type" value="Genomic_DNA"/>
</dbReference>
<comment type="caution">
    <text evidence="5">The sequence shown here is derived from an EMBL/GenBank/DDBJ whole genome shotgun (WGS) entry which is preliminary data.</text>
</comment>